<comment type="caution">
    <text evidence="2">The sequence shown here is derived from an EMBL/GenBank/DDBJ whole genome shotgun (WGS) entry which is preliminary data.</text>
</comment>
<accession>A0A645J8S5</accession>
<dbReference type="EMBL" id="VSSQ01125647">
    <property type="protein sequence ID" value="MPN55903.1"/>
    <property type="molecule type" value="Genomic_DNA"/>
</dbReference>
<reference evidence="2" key="1">
    <citation type="submission" date="2019-08" db="EMBL/GenBank/DDBJ databases">
        <authorList>
            <person name="Kucharzyk K."/>
            <person name="Murdoch R.W."/>
            <person name="Higgins S."/>
            <person name="Loffler F."/>
        </authorList>
    </citation>
    <scope>NUCLEOTIDE SEQUENCE</scope>
</reference>
<proteinExistence type="predicted"/>
<evidence type="ECO:0000256" key="1">
    <source>
        <dbReference type="SAM" id="MobiDB-lite"/>
    </source>
</evidence>
<feature type="compositionally biased region" description="Basic residues" evidence="1">
    <location>
        <begin position="25"/>
        <end position="35"/>
    </location>
</feature>
<protein>
    <submittedName>
        <fullName evidence="2">Uncharacterized protein</fullName>
    </submittedName>
</protein>
<dbReference type="AlphaFoldDB" id="A0A645J8S5"/>
<feature type="compositionally biased region" description="Basic and acidic residues" evidence="1">
    <location>
        <begin position="1"/>
        <end position="24"/>
    </location>
</feature>
<evidence type="ECO:0000313" key="2">
    <source>
        <dbReference type="EMBL" id="MPN55903.1"/>
    </source>
</evidence>
<name>A0A645J8S5_9ZZZZ</name>
<feature type="compositionally biased region" description="Basic and acidic residues" evidence="1">
    <location>
        <begin position="47"/>
        <end position="75"/>
    </location>
</feature>
<sequence length="98" mass="10778">MDRVDGGDSDDRVQHGGKRGDEKAHRHGANVHGLRKKIDVPAPGEPGRQKRAEPFFPEGAHEEKNDRCENVREIEADQCSPQGAPNHGPTSFALFGRD</sequence>
<feature type="region of interest" description="Disordered" evidence="1">
    <location>
        <begin position="1"/>
        <end position="98"/>
    </location>
</feature>
<gene>
    <name evidence="2" type="ORF">SDC9_203587</name>
</gene>
<organism evidence="2">
    <name type="scientific">bioreactor metagenome</name>
    <dbReference type="NCBI Taxonomy" id="1076179"/>
    <lineage>
        <taxon>unclassified sequences</taxon>
        <taxon>metagenomes</taxon>
        <taxon>ecological metagenomes</taxon>
    </lineage>
</organism>